<reference evidence="3 4" key="1">
    <citation type="submission" date="2017-11" db="EMBL/GenBank/DDBJ databases">
        <title>Genomic Encyclopedia of Archaeal and Bacterial Type Strains, Phase II (KMG-II): From Individual Species to Whole Genera.</title>
        <authorList>
            <person name="Goeker M."/>
        </authorList>
    </citation>
    <scope>NUCLEOTIDE SEQUENCE [LARGE SCALE GENOMIC DNA]</scope>
    <source>
        <strain evidence="3 4">DSM 27763</strain>
    </source>
</reference>
<accession>A0A2M9BIU4</accession>
<dbReference type="Gene3D" id="3.20.20.100">
    <property type="entry name" value="NADP-dependent oxidoreductase domain"/>
    <property type="match status" value="1"/>
</dbReference>
<dbReference type="PANTHER" id="PTHR43364:SF1">
    <property type="entry name" value="OXIDOREDUCTASE YDHF"/>
    <property type="match status" value="1"/>
</dbReference>
<evidence type="ECO:0000313" key="4">
    <source>
        <dbReference type="Proteomes" id="UP000230842"/>
    </source>
</evidence>
<evidence type="ECO:0000313" key="3">
    <source>
        <dbReference type="EMBL" id="PJJ57853.1"/>
    </source>
</evidence>
<dbReference type="Pfam" id="PF00248">
    <property type="entry name" value="Aldo_ket_red"/>
    <property type="match status" value="1"/>
</dbReference>
<dbReference type="InterPro" id="IPR023210">
    <property type="entry name" value="NADP_OxRdtase_dom"/>
</dbReference>
<feature type="domain" description="NADP-dependent oxidoreductase" evidence="2">
    <location>
        <begin position="25"/>
        <end position="312"/>
    </location>
</feature>
<dbReference type="Proteomes" id="UP000230842">
    <property type="component" value="Unassembled WGS sequence"/>
</dbReference>
<dbReference type="InterPro" id="IPR050523">
    <property type="entry name" value="AKR_Detox_Biosynth"/>
</dbReference>
<feature type="region of interest" description="Disordered" evidence="1">
    <location>
        <begin position="1"/>
        <end position="22"/>
    </location>
</feature>
<evidence type="ECO:0000259" key="2">
    <source>
        <dbReference type="Pfam" id="PF00248"/>
    </source>
</evidence>
<proteinExistence type="predicted"/>
<protein>
    <submittedName>
        <fullName evidence="3">Putative oxidoreductase</fullName>
    </submittedName>
</protein>
<evidence type="ECO:0000256" key="1">
    <source>
        <dbReference type="SAM" id="MobiDB-lite"/>
    </source>
</evidence>
<gene>
    <name evidence="3" type="ORF">CLV56_2092</name>
</gene>
<dbReference type="GO" id="GO:0005829">
    <property type="term" value="C:cytosol"/>
    <property type="evidence" value="ECO:0007669"/>
    <property type="project" value="TreeGrafter"/>
</dbReference>
<organism evidence="3 4">
    <name type="scientific">Mumia flava</name>
    <dbReference type="NCBI Taxonomy" id="1348852"/>
    <lineage>
        <taxon>Bacteria</taxon>
        <taxon>Bacillati</taxon>
        <taxon>Actinomycetota</taxon>
        <taxon>Actinomycetes</taxon>
        <taxon>Propionibacteriales</taxon>
        <taxon>Nocardioidaceae</taxon>
        <taxon>Mumia</taxon>
    </lineage>
</organism>
<keyword evidence="4" id="KW-1185">Reference proteome</keyword>
<sequence length="336" mass="35567">MRSSGPPSPERFASGQGRGDDGRVRLAYGCMGLGSGSPHPTEEDVDRAEQAVLAAYELGIRQFDHADNYGAGSAETVFGRVLKRHPGLRETLTIQTKCGIVLGGAPDAEPHGGNAYDLSHEAILTAVAGSLERLGIDHVDRLLLHRPDPLMVAEEVADAFDTLYRDGRVVGFGVSNMGAAQMAHLARALRRPIEVDQVELSLAHRDLIEAGVLVNHAGASTSVGSLGTLEHCVSEAITIQAYGSLAQGRYTGARPTSDADRATAGLVGKYAAELGTTPESVVVGWLLRHPAMIVAVVGTTSPERIRACGDAEHVAAAMSREQWWSLWTTARGEPVP</sequence>
<dbReference type="InterPro" id="IPR036812">
    <property type="entry name" value="NAD(P)_OxRdtase_dom_sf"/>
</dbReference>
<dbReference type="EMBL" id="PGEZ01000001">
    <property type="protein sequence ID" value="PJJ57853.1"/>
    <property type="molecule type" value="Genomic_DNA"/>
</dbReference>
<dbReference type="AlphaFoldDB" id="A0A2M9BIU4"/>
<dbReference type="SUPFAM" id="SSF51430">
    <property type="entry name" value="NAD(P)-linked oxidoreductase"/>
    <property type="match status" value="1"/>
</dbReference>
<name>A0A2M9BIU4_9ACTN</name>
<comment type="caution">
    <text evidence="3">The sequence shown here is derived from an EMBL/GenBank/DDBJ whole genome shotgun (WGS) entry which is preliminary data.</text>
</comment>
<dbReference type="PANTHER" id="PTHR43364">
    <property type="entry name" value="NADH-SPECIFIC METHYLGLYOXAL REDUCTASE-RELATED"/>
    <property type="match status" value="1"/>
</dbReference>